<dbReference type="Proteomes" id="UP000093000">
    <property type="component" value="Unassembled WGS sequence"/>
</dbReference>
<dbReference type="InterPro" id="IPR023214">
    <property type="entry name" value="HAD_sf"/>
</dbReference>
<evidence type="ECO:0000313" key="2">
    <source>
        <dbReference type="Proteomes" id="UP000093000"/>
    </source>
</evidence>
<dbReference type="CDD" id="cd07530">
    <property type="entry name" value="HAD_Pase_UmpH-like"/>
    <property type="match status" value="1"/>
</dbReference>
<dbReference type="Pfam" id="PF13344">
    <property type="entry name" value="Hydrolase_6"/>
    <property type="match status" value="1"/>
</dbReference>
<keyword evidence="2" id="KW-1185">Reference proteome</keyword>
<sequence length="320" mass="35463">MQQQQQGEHLSREWALLKDPVLHTERLEAIRNKKGYIIDMDGVIYHGANLLPGAKELVQFLQDNNKKYLFLTNNSAPTPQELQQKLHRLGIDVGAEHFFTCGQATALFLESQMPGGGTCYVIGEPGLAYALYEKGFYMNDHNPDYVVLGETAAINFEKITKAVQLVQQGAKLIATNLDVETLDSQGRKIPSTGAFAASIELVTKTQAFYCGKPSALIMRYAQRVLGLSRLETCIIGDRMDTDIVAGITSEIDPVLVLSGVTAMEDLKEFAYGPYLILGGVYEIPSDDSSHRVTEEELEEASRRVSSFPSMLHFCKYNSTN</sequence>
<dbReference type="GO" id="GO:0005737">
    <property type="term" value="C:cytoplasm"/>
    <property type="evidence" value="ECO:0007669"/>
    <property type="project" value="TreeGrafter"/>
</dbReference>
<name>A0A1C7NHG9_9FUNG</name>
<dbReference type="InParanoid" id="A0A1C7NHG9"/>
<accession>A0A1C7NHG9</accession>
<dbReference type="AlphaFoldDB" id="A0A1C7NHG9"/>
<dbReference type="InterPro" id="IPR006357">
    <property type="entry name" value="HAD-SF_hydro_IIA"/>
</dbReference>
<reference evidence="1 2" key="1">
    <citation type="submission" date="2016-03" db="EMBL/GenBank/DDBJ databases">
        <title>Choanephora cucurbitarum.</title>
        <authorList>
            <person name="Min B."/>
            <person name="Park H."/>
            <person name="Park J.-H."/>
            <person name="Shin H.-D."/>
            <person name="Choi I.-G."/>
        </authorList>
    </citation>
    <scope>NUCLEOTIDE SEQUENCE [LARGE SCALE GENOMIC DNA]</scope>
    <source>
        <strain evidence="1 2">KUS-F28377</strain>
    </source>
</reference>
<evidence type="ECO:0000313" key="1">
    <source>
        <dbReference type="EMBL" id="OBZ88440.1"/>
    </source>
</evidence>
<organism evidence="1 2">
    <name type="scientific">Choanephora cucurbitarum</name>
    <dbReference type="NCBI Taxonomy" id="101091"/>
    <lineage>
        <taxon>Eukaryota</taxon>
        <taxon>Fungi</taxon>
        <taxon>Fungi incertae sedis</taxon>
        <taxon>Mucoromycota</taxon>
        <taxon>Mucoromycotina</taxon>
        <taxon>Mucoromycetes</taxon>
        <taxon>Mucorales</taxon>
        <taxon>Mucorineae</taxon>
        <taxon>Choanephoraceae</taxon>
        <taxon>Choanephoroideae</taxon>
        <taxon>Choanephora</taxon>
    </lineage>
</organism>
<gene>
    <name evidence="1" type="primary">nagD_0</name>
    <name evidence="1" type="ORF">A0J61_03506</name>
</gene>
<protein>
    <submittedName>
        <fullName evidence="1">Ribonucleotide monophosphatase NagD</fullName>
    </submittedName>
</protein>
<dbReference type="STRING" id="101091.A0A1C7NHG9"/>
<dbReference type="EMBL" id="LUGH01000152">
    <property type="protein sequence ID" value="OBZ88440.1"/>
    <property type="molecule type" value="Genomic_DNA"/>
</dbReference>
<dbReference type="InterPro" id="IPR036412">
    <property type="entry name" value="HAD-like_sf"/>
</dbReference>
<dbReference type="PANTHER" id="PTHR19288">
    <property type="entry name" value="4-NITROPHENYLPHOSPHATASE-RELATED"/>
    <property type="match status" value="1"/>
</dbReference>
<dbReference type="SUPFAM" id="SSF56784">
    <property type="entry name" value="HAD-like"/>
    <property type="match status" value="1"/>
</dbReference>
<dbReference type="NCBIfam" id="TIGR01460">
    <property type="entry name" value="HAD-SF-IIA"/>
    <property type="match status" value="1"/>
</dbReference>
<comment type="caution">
    <text evidence="1">The sequence shown here is derived from an EMBL/GenBank/DDBJ whole genome shotgun (WGS) entry which is preliminary data.</text>
</comment>
<dbReference type="Gene3D" id="3.40.50.1000">
    <property type="entry name" value="HAD superfamily/HAD-like"/>
    <property type="match status" value="2"/>
</dbReference>
<dbReference type="OrthoDB" id="10251048at2759"/>
<dbReference type="GO" id="GO:0016791">
    <property type="term" value="F:phosphatase activity"/>
    <property type="evidence" value="ECO:0007669"/>
    <property type="project" value="TreeGrafter"/>
</dbReference>
<dbReference type="PANTHER" id="PTHR19288:SF46">
    <property type="entry name" value="HALOACID DEHALOGENASE-LIKE HYDROLASE DOMAIN-CONTAINING PROTEIN 2"/>
    <property type="match status" value="1"/>
</dbReference>
<dbReference type="Pfam" id="PF13242">
    <property type="entry name" value="Hydrolase_like"/>
    <property type="match status" value="1"/>
</dbReference>
<proteinExistence type="predicted"/>